<sequence length="37" mass="4727">MKANRWKYSRHVQITVDYHKERWFTCAYDDYWGEKTN</sequence>
<dbReference type="AlphaFoldDB" id="A0A6A3L7Z0"/>
<protein>
    <submittedName>
        <fullName evidence="1">Uncharacterized protein</fullName>
    </submittedName>
</protein>
<evidence type="ECO:0000313" key="3">
    <source>
        <dbReference type="EMBL" id="KAE9232956.1"/>
    </source>
</evidence>
<dbReference type="EMBL" id="QXGC01000380">
    <property type="protein sequence ID" value="KAE9238650.1"/>
    <property type="molecule type" value="Genomic_DNA"/>
</dbReference>
<dbReference type="OrthoDB" id="10268138at2759"/>
<comment type="caution">
    <text evidence="1">The sequence shown here is derived from an EMBL/GenBank/DDBJ whole genome shotgun (WGS) entry which is preliminary data.</text>
</comment>
<evidence type="ECO:0000313" key="4">
    <source>
        <dbReference type="EMBL" id="KAE9238650.1"/>
    </source>
</evidence>
<keyword evidence="6" id="KW-1185">Reference proteome</keyword>
<reference evidence="7 8" key="1">
    <citation type="submission" date="2018-09" db="EMBL/GenBank/DDBJ databases">
        <title>Genomic investigation of the strawberry pathogen Phytophthora fragariae indicates pathogenicity is determined by transcriptional variation in three key races.</title>
        <authorList>
            <person name="Adams T.M."/>
            <person name="Armitage A.D."/>
            <person name="Sobczyk M.K."/>
            <person name="Bates H.J."/>
            <person name="Dunwell J.M."/>
            <person name="Nellist C.F."/>
            <person name="Harrison R.J."/>
        </authorList>
    </citation>
    <scope>NUCLEOTIDE SEQUENCE [LARGE SCALE GENOMIC DNA]</scope>
    <source>
        <strain evidence="4 8">BC-23</strain>
        <strain evidence="3 6">NOV-27</strain>
        <strain evidence="5 9">NOV-77</strain>
        <strain evidence="2 10">ONT-3</strain>
        <strain evidence="1 7">SCRP245</strain>
    </source>
</reference>
<dbReference type="EMBL" id="QXFW01000380">
    <property type="protein sequence ID" value="KAE9014128.1"/>
    <property type="molecule type" value="Genomic_DNA"/>
</dbReference>
<dbReference type="Proteomes" id="UP000460718">
    <property type="component" value="Unassembled WGS sequence"/>
</dbReference>
<gene>
    <name evidence="4" type="ORF">PF004_g8251</name>
    <name evidence="3" type="ORF">PF005_g2530</name>
    <name evidence="5" type="ORF">PF008_g2228</name>
    <name evidence="2" type="ORF">PF010_g8638</name>
    <name evidence="1" type="ORF">PF011_g8194</name>
</gene>
<dbReference type="Proteomes" id="UP000433483">
    <property type="component" value="Unassembled WGS sequence"/>
</dbReference>
<dbReference type="Proteomes" id="UP000488956">
    <property type="component" value="Unassembled WGS sequence"/>
</dbReference>
<evidence type="ECO:0000313" key="7">
    <source>
        <dbReference type="Proteomes" id="UP000460718"/>
    </source>
</evidence>
<dbReference type="EMBL" id="QXFX01000395">
    <property type="protein sequence ID" value="KAE9117369.1"/>
    <property type="molecule type" value="Genomic_DNA"/>
</dbReference>
<dbReference type="EMBL" id="QXGB01000069">
    <property type="protein sequence ID" value="KAE9232956.1"/>
    <property type="molecule type" value="Genomic_DNA"/>
</dbReference>
<evidence type="ECO:0000313" key="5">
    <source>
        <dbReference type="EMBL" id="KAE9359467.1"/>
    </source>
</evidence>
<accession>A0A6A3L7Z0</accession>
<organism evidence="1 7">
    <name type="scientific">Phytophthora fragariae</name>
    <dbReference type="NCBI Taxonomy" id="53985"/>
    <lineage>
        <taxon>Eukaryota</taxon>
        <taxon>Sar</taxon>
        <taxon>Stramenopiles</taxon>
        <taxon>Oomycota</taxon>
        <taxon>Peronosporomycetes</taxon>
        <taxon>Peronosporales</taxon>
        <taxon>Peronosporaceae</taxon>
        <taxon>Phytophthora</taxon>
    </lineage>
</organism>
<evidence type="ECO:0000313" key="10">
    <source>
        <dbReference type="Proteomes" id="UP000488956"/>
    </source>
</evidence>
<evidence type="ECO:0000313" key="6">
    <source>
        <dbReference type="Proteomes" id="UP000433483"/>
    </source>
</evidence>
<dbReference type="Proteomes" id="UP000476176">
    <property type="component" value="Unassembled WGS sequence"/>
</dbReference>
<evidence type="ECO:0000313" key="1">
    <source>
        <dbReference type="EMBL" id="KAE9014128.1"/>
    </source>
</evidence>
<name>A0A6A3L7Z0_9STRA</name>
<dbReference type="EMBL" id="QXFY01000059">
    <property type="protein sequence ID" value="KAE9359467.1"/>
    <property type="molecule type" value="Genomic_DNA"/>
</dbReference>
<evidence type="ECO:0000313" key="8">
    <source>
        <dbReference type="Proteomes" id="UP000476176"/>
    </source>
</evidence>
<dbReference type="Proteomes" id="UP000486351">
    <property type="component" value="Unassembled WGS sequence"/>
</dbReference>
<proteinExistence type="predicted"/>
<evidence type="ECO:0000313" key="9">
    <source>
        <dbReference type="Proteomes" id="UP000486351"/>
    </source>
</evidence>
<evidence type="ECO:0000313" key="2">
    <source>
        <dbReference type="EMBL" id="KAE9117369.1"/>
    </source>
</evidence>